<dbReference type="InterPro" id="IPR012902">
    <property type="entry name" value="N_methyl_site"/>
</dbReference>
<dbReference type="EMBL" id="CP096574">
    <property type="protein sequence ID" value="UPU34259.1"/>
    <property type="molecule type" value="Genomic_DNA"/>
</dbReference>
<accession>A0A6V8MW19</accession>
<dbReference type="EMBL" id="BLXY01000003">
    <property type="protein sequence ID" value="GFO64241.1"/>
    <property type="molecule type" value="Genomic_DNA"/>
</dbReference>
<dbReference type="Proteomes" id="UP000831485">
    <property type="component" value="Chromosome"/>
</dbReference>
<gene>
    <name evidence="2" type="ORF">GMPD_21600</name>
    <name evidence="3" type="ORF">M1B72_12450</name>
</gene>
<evidence type="ECO:0000313" key="2">
    <source>
        <dbReference type="EMBL" id="GFO64241.1"/>
    </source>
</evidence>
<keyword evidence="1" id="KW-1133">Transmembrane helix</keyword>
<reference evidence="3" key="3">
    <citation type="submission" date="2022-04" db="EMBL/GenBank/DDBJ databases">
        <authorList>
            <person name="Liu G."/>
        </authorList>
    </citation>
    <scope>NUCLEOTIDE SEQUENCE</scope>
    <source>
        <strain evidence="3">RG22</strain>
    </source>
</reference>
<organism evidence="2 4">
    <name type="scientific">Geomonas paludis</name>
    <dbReference type="NCBI Taxonomy" id="2740185"/>
    <lineage>
        <taxon>Bacteria</taxon>
        <taxon>Pseudomonadati</taxon>
        <taxon>Thermodesulfobacteriota</taxon>
        <taxon>Desulfuromonadia</taxon>
        <taxon>Geobacterales</taxon>
        <taxon>Geobacteraceae</taxon>
        <taxon>Geomonas</taxon>
    </lineage>
</organism>
<feature type="transmembrane region" description="Helical" evidence="1">
    <location>
        <begin position="6"/>
        <end position="27"/>
    </location>
</feature>
<evidence type="ECO:0000313" key="3">
    <source>
        <dbReference type="EMBL" id="UPU34259.1"/>
    </source>
</evidence>
<dbReference type="AlphaFoldDB" id="A0A6V8MW19"/>
<reference evidence="2" key="2">
    <citation type="journal article" date="2021" name="Int. J. Syst. Evol. Microbiol.">
        <title>Geomonas silvestris sp. nov., Geomonas paludis sp. nov. and Geomonas limicola sp. nov., isolated from terrestrial environments, and emended description of the genus Geomonas.</title>
        <authorList>
            <person name="Itoh H."/>
            <person name="Xu Z."/>
            <person name="Masuda Y."/>
            <person name="Ushijima N."/>
            <person name="Hayakawa C."/>
            <person name="Shiratori Y."/>
            <person name="Senoo K."/>
        </authorList>
    </citation>
    <scope>NUCLEOTIDE SEQUENCE</scope>
    <source>
        <strain evidence="2">Red736</strain>
    </source>
</reference>
<evidence type="ECO:0000313" key="5">
    <source>
        <dbReference type="Proteomes" id="UP000831485"/>
    </source>
</evidence>
<dbReference type="NCBIfam" id="TIGR02532">
    <property type="entry name" value="IV_pilin_GFxxxE"/>
    <property type="match status" value="1"/>
</dbReference>
<reference evidence="4" key="1">
    <citation type="submission" date="2020-06" db="EMBL/GenBank/DDBJ databases">
        <title>Draft genomic sequecing of Geomonas sp. Red736.</title>
        <authorList>
            <person name="Itoh H."/>
            <person name="Xu Z.X."/>
            <person name="Ushijima N."/>
            <person name="Masuda Y."/>
            <person name="Shiratori Y."/>
            <person name="Senoo K."/>
        </authorList>
    </citation>
    <scope>NUCLEOTIDE SEQUENCE [LARGE SCALE GENOMIC DNA]</scope>
    <source>
        <strain evidence="4">Red736</strain>
    </source>
</reference>
<keyword evidence="1" id="KW-0812">Transmembrane</keyword>
<protein>
    <submittedName>
        <fullName evidence="3">Prepilin-type N-terminal cleavage/methylation domain-containing protein</fullName>
    </submittedName>
</protein>
<dbReference type="PROSITE" id="PS00409">
    <property type="entry name" value="PROKAR_NTER_METHYL"/>
    <property type="match status" value="1"/>
</dbReference>
<evidence type="ECO:0000256" key="1">
    <source>
        <dbReference type="SAM" id="Phobius"/>
    </source>
</evidence>
<evidence type="ECO:0000313" key="4">
    <source>
        <dbReference type="Proteomes" id="UP000568888"/>
    </source>
</evidence>
<keyword evidence="1" id="KW-0472">Membrane</keyword>
<keyword evidence="5" id="KW-1185">Reference proteome</keyword>
<proteinExistence type="predicted"/>
<dbReference type="RefSeq" id="WP_183347119.1">
    <property type="nucleotide sequence ID" value="NZ_BLXY01000003.1"/>
</dbReference>
<name>A0A6V8MW19_9BACT</name>
<sequence length="372" mass="39625">MAGFTLVELIVSVLIFTAVSTAMYATFSAVTSQVNRVSVDNSLAEKGQRVLSYLEEDMRMIGFLLGPDAQIPYCPGADNGNGAALPSKSPTLSHTSGNPYDTLTFLTSRPVEISDSASCRQLFTPGGSEAQKDCSSGDPSGHNNDRIDYYLATRCQSHTGGASVTVSAPDSCYRGIALGPTPAENGRSLVTFDSLRMSGSDVAGSASQLYYSLASAGTTLTFREPIQQDIPDGSTVYAVRMYRYAVVGRSFRRIGWDSGCDCGPDVSADLIPASDSGGASGGVDGVRFEFSVLDPVSNTMVTGPLPASLSEVRTVSAWLLLRADKPDAGYTDDRIYTLGTKDGRITLGPYRDHYRRVLLHKTVEVKNLASIN</sequence>
<dbReference type="Proteomes" id="UP000568888">
    <property type="component" value="Unassembled WGS sequence"/>
</dbReference>